<protein>
    <recommendedName>
        <fullName evidence="4">HTH hxlR-type domain-containing protein</fullName>
    </recommendedName>
</protein>
<dbReference type="PROSITE" id="PS51118">
    <property type="entry name" value="HTH_HXLR"/>
    <property type="match status" value="1"/>
</dbReference>
<evidence type="ECO:0000313" key="6">
    <source>
        <dbReference type="Proteomes" id="UP000004080"/>
    </source>
</evidence>
<dbReference type="PATRIC" id="fig|1196324.3.peg.2735"/>
<dbReference type="EMBL" id="AKKV01000030">
    <property type="protein sequence ID" value="EIT84687.1"/>
    <property type="molecule type" value="Genomic_DNA"/>
</dbReference>
<keyword evidence="2" id="KW-0238">DNA-binding</keyword>
<evidence type="ECO:0000259" key="4">
    <source>
        <dbReference type="PROSITE" id="PS51118"/>
    </source>
</evidence>
<evidence type="ECO:0000256" key="2">
    <source>
        <dbReference type="ARBA" id="ARBA00023125"/>
    </source>
</evidence>
<dbReference type="AlphaFoldDB" id="I8AG91"/>
<dbReference type="RefSeq" id="WP_007202755.1">
    <property type="nucleotide sequence ID" value="NZ_AKKV01000030.1"/>
</dbReference>
<keyword evidence="6" id="KW-1185">Reference proteome</keyword>
<dbReference type="PANTHER" id="PTHR33204:SF37">
    <property type="entry name" value="HTH-TYPE TRANSCRIPTIONAL REGULATOR YODB"/>
    <property type="match status" value="1"/>
</dbReference>
<gene>
    <name evidence="5" type="ORF">A374_13385</name>
</gene>
<dbReference type="GO" id="GO:0003677">
    <property type="term" value="F:DNA binding"/>
    <property type="evidence" value="ECO:0007669"/>
    <property type="project" value="UniProtKB-KW"/>
</dbReference>
<dbReference type="OrthoDB" id="9800966at2"/>
<dbReference type="Gene3D" id="1.10.10.10">
    <property type="entry name" value="Winged helix-like DNA-binding domain superfamily/Winged helix DNA-binding domain"/>
    <property type="match status" value="1"/>
</dbReference>
<dbReference type="Proteomes" id="UP000004080">
    <property type="component" value="Unassembled WGS sequence"/>
</dbReference>
<proteinExistence type="predicted"/>
<evidence type="ECO:0000256" key="3">
    <source>
        <dbReference type="ARBA" id="ARBA00023163"/>
    </source>
</evidence>
<feature type="domain" description="HTH hxlR-type" evidence="4">
    <location>
        <begin position="7"/>
        <end position="103"/>
    </location>
</feature>
<evidence type="ECO:0000313" key="5">
    <source>
        <dbReference type="EMBL" id="EIT84687.1"/>
    </source>
</evidence>
<accession>I8AG91</accession>
<keyword evidence="1" id="KW-0805">Transcription regulation</keyword>
<dbReference type="InterPro" id="IPR036388">
    <property type="entry name" value="WH-like_DNA-bd_sf"/>
</dbReference>
<dbReference type="InterPro" id="IPR036390">
    <property type="entry name" value="WH_DNA-bd_sf"/>
</dbReference>
<evidence type="ECO:0000256" key="1">
    <source>
        <dbReference type="ARBA" id="ARBA00023015"/>
    </source>
</evidence>
<sequence length="103" mass="12023">MNYNTMCPKYEVAIEIIGKKWTGLIIRVLLGGAKRFKEIKKQIPDMSDRMLTERMKELEAAGIVIRHVYPETPVRIEYELTQKGTALRNVITAIQQWSEEWVD</sequence>
<comment type="caution">
    <text evidence="5">The sequence shown here is derived from an EMBL/GenBank/DDBJ whole genome shotgun (WGS) entry which is preliminary data.</text>
</comment>
<dbReference type="InterPro" id="IPR002577">
    <property type="entry name" value="HTH_HxlR"/>
</dbReference>
<dbReference type="PANTHER" id="PTHR33204">
    <property type="entry name" value="TRANSCRIPTIONAL REGULATOR, MARR FAMILY"/>
    <property type="match status" value="1"/>
</dbReference>
<keyword evidence="3" id="KW-0804">Transcription</keyword>
<name>I8AG91_9BACL</name>
<organism evidence="5 6">
    <name type="scientific">Fictibacillus macauensis ZFHKF-1</name>
    <dbReference type="NCBI Taxonomy" id="1196324"/>
    <lineage>
        <taxon>Bacteria</taxon>
        <taxon>Bacillati</taxon>
        <taxon>Bacillota</taxon>
        <taxon>Bacilli</taxon>
        <taxon>Bacillales</taxon>
        <taxon>Fictibacillaceae</taxon>
        <taxon>Fictibacillus</taxon>
    </lineage>
</organism>
<dbReference type="SUPFAM" id="SSF46785">
    <property type="entry name" value="Winged helix' DNA-binding domain"/>
    <property type="match status" value="1"/>
</dbReference>
<reference evidence="5 6" key="1">
    <citation type="journal article" date="2012" name="J. Bacteriol.">
        <title>Genome of Bacillus macauensis ZFHKF-1, a Long-Chain-Forming Bacterium.</title>
        <authorList>
            <person name="Cai L."/>
            <person name="Zhang T."/>
        </authorList>
    </citation>
    <scope>NUCLEOTIDE SEQUENCE [LARGE SCALE GENOMIC DNA]</scope>
    <source>
        <strain evidence="5 6">ZFHKF-1</strain>
    </source>
</reference>
<dbReference type="STRING" id="1196324.A374_13385"/>
<dbReference type="eggNOG" id="COG1733">
    <property type="taxonomic scope" value="Bacteria"/>
</dbReference>
<dbReference type="Pfam" id="PF01638">
    <property type="entry name" value="HxlR"/>
    <property type="match status" value="1"/>
</dbReference>